<evidence type="ECO:0000256" key="2">
    <source>
        <dbReference type="ARBA" id="ARBA00022448"/>
    </source>
</evidence>
<feature type="transmembrane region" description="Helical" evidence="6">
    <location>
        <begin position="224"/>
        <end position="245"/>
    </location>
</feature>
<feature type="transmembrane region" description="Helical" evidence="6">
    <location>
        <begin position="350"/>
        <end position="368"/>
    </location>
</feature>
<sequence length="439" mass="47633">MYKSYLLVLLMVILAFNFVDRMALGIVLQDIKIDLGLSDTQLGLLSGIAFALFYSLMGIPIARWADRGNRVVIISLSAAIWSVMVSLCGLAGSFIQLLLIRIGVGVGEAGCIPPAHSLIADNFTRAERPRAAAIYAFGGPLGFVLGYLLAGWLNEFYGWRLTFILLGVPGVLLAALAWFTLEEPRRSPPDFKQSELAASVQRCAQPSLKEVCVTLWSSATFRHLLFGFAIVFFFGYGVTLWLPTFFVRSYGMRSGEIGNWLALIFGLGGLGGTYLSGVLASRYAAHNERLQLKGIAFAKLGYGVLILLAYLSPNKYLAFALFLAANVCGYALYGPLFATIQTLLPERMRAVSIAILYLFGNLIGMGLGPLATGMLSDAFQLWAGAESLRYSLIALTPGFFWAAWHLWRASQTVMGELANSPSIPRATDPSGAGQTFDAV</sequence>
<feature type="transmembrane region" description="Helical" evidence="6">
    <location>
        <begin position="98"/>
        <end position="120"/>
    </location>
</feature>
<organism evidence="8 9">
    <name type="scientific">Steroidobacter agaridevorans</name>
    <dbReference type="NCBI Taxonomy" id="2695856"/>
    <lineage>
        <taxon>Bacteria</taxon>
        <taxon>Pseudomonadati</taxon>
        <taxon>Pseudomonadota</taxon>
        <taxon>Gammaproteobacteria</taxon>
        <taxon>Steroidobacterales</taxon>
        <taxon>Steroidobacteraceae</taxon>
        <taxon>Steroidobacter</taxon>
    </lineage>
</organism>
<evidence type="ECO:0000313" key="8">
    <source>
        <dbReference type="EMBL" id="GFE83709.1"/>
    </source>
</evidence>
<dbReference type="InterPro" id="IPR036259">
    <property type="entry name" value="MFS_trans_sf"/>
</dbReference>
<feature type="transmembrane region" description="Helical" evidence="6">
    <location>
        <begin position="317"/>
        <end position="338"/>
    </location>
</feature>
<keyword evidence="9" id="KW-1185">Reference proteome</keyword>
<evidence type="ECO:0000256" key="5">
    <source>
        <dbReference type="ARBA" id="ARBA00023136"/>
    </source>
</evidence>
<dbReference type="PROSITE" id="PS50850">
    <property type="entry name" value="MFS"/>
    <property type="match status" value="1"/>
</dbReference>
<feature type="transmembrane region" description="Helical" evidence="6">
    <location>
        <begin position="388"/>
        <end position="407"/>
    </location>
</feature>
<dbReference type="InterPro" id="IPR011701">
    <property type="entry name" value="MFS"/>
</dbReference>
<dbReference type="InterPro" id="IPR044770">
    <property type="entry name" value="MFS_spinster-like"/>
</dbReference>
<dbReference type="InterPro" id="IPR020846">
    <property type="entry name" value="MFS_dom"/>
</dbReference>
<comment type="subcellular location">
    <subcellularLocation>
        <location evidence="1">Membrane</location>
        <topology evidence="1">Multi-pass membrane protein</topology>
    </subcellularLocation>
</comment>
<evidence type="ECO:0000313" key="9">
    <source>
        <dbReference type="Proteomes" id="UP000445000"/>
    </source>
</evidence>
<dbReference type="Proteomes" id="UP000445000">
    <property type="component" value="Unassembled WGS sequence"/>
</dbReference>
<feature type="transmembrane region" description="Helical" evidence="6">
    <location>
        <begin position="71"/>
        <end position="92"/>
    </location>
</feature>
<feature type="transmembrane region" description="Helical" evidence="6">
    <location>
        <begin position="132"/>
        <end position="153"/>
    </location>
</feature>
<feature type="transmembrane region" description="Helical" evidence="6">
    <location>
        <begin position="292"/>
        <end position="311"/>
    </location>
</feature>
<feature type="transmembrane region" description="Helical" evidence="6">
    <location>
        <begin position="41"/>
        <end position="59"/>
    </location>
</feature>
<dbReference type="Pfam" id="PF07690">
    <property type="entry name" value="MFS_1"/>
    <property type="match status" value="1"/>
</dbReference>
<feature type="transmembrane region" description="Helical" evidence="6">
    <location>
        <begin position="159"/>
        <end position="181"/>
    </location>
</feature>
<feature type="transmembrane region" description="Helical" evidence="6">
    <location>
        <begin position="257"/>
        <end position="280"/>
    </location>
</feature>
<comment type="caution">
    <text evidence="8">The sequence shown here is derived from an EMBL/GenBank/DDBJ whole genome shotgun (WGS) entry which is preliminary data.</text>
</comment>
<feature type="domain" description="Major facilitator superfamily (MFS) profile" evidence="7">
    <location>
        <begin position="6"/>
        <end position="439"/>
    </location>
</feature>
<dbReference type="PANTHER" id="PTHR23505">
    <property type="entry name" value="SPINSTER"/>
    <property type="match status" value="1"/>
</dbReference>
<dbReference type="PANTHER" id="PTHR23505:SF79">
    <property type="entry name" value="PROTEIN SPINSTER"/>
    <property type="match status" value="1"/>
</dbReference>
<keyword evidence="2" id="KW-0813">Transport</keyword>
<name>A0A829YKI7_9GAMM</name>
<dbReference type="SUPFAM" id="SSF103473">
    <property type="entry name" value="MFS general substrate transporter"/>
    <property type="match status" value="1"/>
</dbReference>
<evidence type="ECO:0000256" key="6">
    <source>
        <dbReference type="SAM" id="Phobius"/>
    </source>
</evidence>
<reference evidence="9" key="1">
    <citation type="submission" date="2020-01" db="EMBL/GenBank/DDBJ databases">
        <title>'Steroidobacter agaridevorans' sp. nov., agar-degrading bacteria isolated from rhizosphere soils.</title>
        <authorList>
            <person name="Ikenaga M."/>
            <person name="Kataoka M."/>
            <person name="Murouchi A."/>
            <person name="Katsuragi S."/>
            <person name="Sakai M."/>
        </authorList>
    </citation>
    <scope>NUCLEOTIDE SEQUENCE [LARGE SCALE GENOMIC DNA]</scope>
    <source>
        <strain evidence="9">YU21-B</strain>
    </source>
</reference>
<dbReference type="EMBL" id="BLJN01000006">
    <property type="protein sequence ID" value="GFE83709.1"/>
    <property type="molecule type" value="Genomic_DNA"/>
</dbReference>
<dbReference type="CDD" id="cd17328">
    <property type="entry name" value="MFS_spinster_like"/>
    <property type="match status" value="1"/>
</dbReference>
<keyword evidence="4 6" id="KW-1133">Transmembrane helix</keyword>
<dbReference type="AlphaFoldDB" id="A0A829YKI7"/>
<gene>
    <name evidence="8" type="ORF">GCM10011487_57090</name>
</gene>
<evidence type="ECO:0000259" key="7">
    <source>
        <dbReference type="PROSITE" id="PS50850"/>
    </source>
</evidence>
<evidence type="ECO:0000256" key="1">
    <source>
        <dbReference type="ARBA" id="ARBA00004141"/>
    </source>
</evidence>
<dbReference type="GO" id="GO:0022857">
    <property type="term" value="F:transmembrane transporter activity"/>
    <property type="evidence" value="ECO:0007669"/>
    <property type="project" value="InterPro"/>
</dbReference>
<dbReference type="GO" id="GO:0016020">
    <property type="term" value="C:membrane"/>
    <property type="evidence" value="ECO:0007669"/>
    <property type="project" value="UniProtKB-SubCell"/>
</dbReference>
<protein>
    <submittedName>
        <fullName evidence="8">MFS transporter</fullName>
    </submittedName>
</protein>
<keyword evidence="5 6" id="KW-0472">Membrane</keyword>
<evidence type="ECO:0000256" key="3">
    <source>
        <dbReference type="ARBA" id="ARBA00022692"/>
    </source>
</evidence>
<proteinExistence type="predicted"/>
<dbReference type="Gene3D" id="1.20.1250.20">
    <property type="entry name" value="MFS general substrate transporter like domains"/>
    <property type="match status" value="1"/>
</dbReference>
<keyword evidence="3 6" id="KW-0812">Transmembrane</keyword>
<accession>A0A829YKI7</accession>
<evidence type="ECO:0000256" key="4">
    <source>
        <dbReference type="ARBA" id="ARBA00022989"/>
    </source>
</evidence>